<dbReference type="PROSITE" id="PS00661">
    <property type="entry name" value="FERM_2"/>
    <property type="match status" value="1"/>
</dbReference>
<dbReference type="SUPFAM" id="SSF50729">
    <property type="entry name" value="PH domain-like"/>
    <property type="match status" value="1"/>
</dbReference>
<name>A0A210QDZ7_MIZYE</name>
<reference evidence="4 5" key="1">
    <citation type="journal article" date="2017" name="Nat. Ecol. Evol.">
        <title>Scallop genome provides insights into evolution of bilaterian karyotype and development.</title>
        <authorList>
            <person name="Wang S."/>
            <person name="Zhang J."/>
            <person name="Jiao W."/>
            <person name="Li J."/>
            <person name="Xun X."/>
            <person name="Sun Y."/>
            <person name="Guo X."/>
            <person name="Huan P."/>
            <person name="Dong B."/>
            <person name="Zhang L."/>
            <person name="Hu X."/>
            <person name="Sun X."/>
            <person name="Wang J."/>
            <person name="Zhao C."/>
            <person name="Wang Y."/>
            <person name="Wang D."/>
            <person name="Huang X."/>
            <person name="Wang R."/>
            <person name="Lv J."/>
            <person name="Li Y."/>
            <person name="Zhang Z."/>
            <person name="Liu B."/>
            <person name="Lu W."/>
            <person name="Hui Y."/>
            <person name="Liang J."/>
            <person name="Zhou Z."/>
            <person name="Hou R."/>
            <person name="Li X."/>
            <person name="Liu Y."/>
            <person name="Li H."/>
            <person name="Ning X."/>
            <person name="Lin Y."/>
            <person name="Zhao L."/>
            <person name="Xing Q."/>
            <person name="Dou J."/>
            <person name="Li Y."/>
            <person name="Mao J."/>
            <person name="Guo H."/>
            <person name="Dou H."/>
            <person name="Li T."/>
            <person name="Mu C."/>
            <person name="Jiang W."/>
            <person name="Fu Q."/>
            <person name="Fu X."/>
            <person name="Miao Y."/>
            <person name="Liu J."/>
            <person name="Yu Q."/>
            <person name="Li R."/>
            <person name="Liao H."/>
            <person name="Li X."/>
            <person name="Kong Y."/>
            <person name="Jiang Z."/>
            <person name="Chourrout D."/>
            <person name="Li R."/>
            <person name="Bao Z."/>
        </authorList>
    </citation>
    <scope>NUCLEOTIDE SEQUENCE [LARGE SCALE GENOMIC DNA]</scope>
    <source>
        <strain evidence="4 5">PY_sf001</strain>
    </source>
</reference>
<dbReference type="SMART" id="SM01196">
    <property type="entry name" value="FERM_C"/>
    <property type="match status" value="1"/>
</dbReference>
<feature type="compositionally biased region" description="Pro residues" evidence="2">
    <location>
        <begin position="626"/>
        <end position="636"/>
    </location>
</feature>
<feature type="compositionally biased region" description="Basic and acidic residues" evidence="2">
    <location>
        <begin position="605"/>
        <end position="619"/>
    </location>
</feature>
<keyword evidence="1" id="KW-0597">Phosphoprotein</keyword>
<evidence type="ECO:0000259" key="3">
    <source>
        <dbReference type="PROSITE" id="PS50057"/>
    </source>
</evidence>
<dbReference type="STRING" id="6573.A0A210QDZ7"/>
<dbReference type="GO" id="GO:0031032">
    <property type="term" value="P:actomyosin structure organization"/>
    <property type="evidence" value="ECO:0007669"/>
    <property type="project" value="TreeGrafter"/>
</dbReference>
<dbReference type="PANTHER" id="PTHR23280:SF21">
    <property type="entry name" value="PROTEIN 4.1 HOMOLOG"/>
    <property type="match status" value="1"/>
</dbReference>
<feature type="compositionally biased region" description="Acidic residues" evidence="2">
    <location>
        <begin position="644"/>
        <end position="655"/>
    </location>
</feature>
<evidence type="ECO:0000256" key="2">
    <source>
        <dbReference type="SAM" id="MobiDB-lite"/>
    </source>
</evidence>
<dbReference type="FunFam" id="2.30.29.30:FF:000001">
    <property type="entry name" value="Erythrocyte membrane protein band 4.1"/>
    <property type="match status" value="1"/>
</dbReference>
<gene>
    <name evidence="4" type="ORF">KP79_PYT14900</name>
</gene>
<dbReference type="GO" id="GO:0005856">
    <property type="term" value="C:cytoskeleton"/>
    <property type="evidence" value="ECO:0007669"/>
    <property type="project" value="TreeGrafter"/>
</dbReference>
<dbReference type="InterPro" id="IPR011993">
    <property type="entry name" value="PH-like_dom_sf"/>
</dbReference>
<dbReference type="InterPro" id="IPR000299">
    <property type="entry name" value="FERM_domain"/>
</dbReference>
<dbReference type="InterPro" id="IPR018979">
    <property type="entry name" value="FERM_N"/>
</dbReference>
<proteinExistence type="predicted"/>
<dbReference type="PRINTS" id="PR00935">
    <property type="entry name" value="BAND41"/>
</dbReference>
<dbReference type="Gene3D" id="3.10.20.90">
    <property type="entry name" value="Phosphatidylinositol 3-kinase Catalytic Subunit, Chain A, domain 1"/>
    <property type="match status" value="1"/>
</dbReference>
<dbReference type="Pfam" id="PF09380">
    <property type="entry name" value="FERM_C"/>
    <property type="match status" value="1"/>
</dbReference>
<dbReference type="EMBL" id="NEDP02004063">
    <property type="protein sequence ID" value="OWF46965.1"/>
    <property type="molecule type" value="Genomic_DNA"/>
</dbReference>
<accession>A0A210QDZ7</accession>
<dbReference type="Pfam" id="PF00373">
    <property type="entry name" value="FERM_M"/>
    <property type="match status" value="1"/>
</dbReference>
<feature type="compositionally biased region" description="Basic residues" evidence="2">
    <location>
        <begin position="354"/>
        <end position="367"/>
    </location>
</feature>
<dbReference type="InterPro" id="IPR014352">
    <property type="entry name" value="FERM/acyl-CoA-bd_prot_sf"/>
</dbReference>
<sequence length="680" mass="79181">MEREEDPGAPHTTRRIAQVRSARSVICRVTLLDGKLFETDVDKRAVGCILFDKCCDNLDVLEKDYFGLSYIDSSTGLKNWVNTLKKLSKQIKSGPWEFNFEVKFYPPDPQQLHEDITRYQLCLQIRRDIVSEKLPCSFVTYTLLGSYTVQSELGDYDVEEFGRGLDYIRKIQFAPHQDRELLKKICDLHKTHKGQTPEEAELRFLENAKKLSMFGVELHDAKDAEGVIIQLGVSATGLLVFKDKLQINRFVWPKVLKMSYRRSKFYIKLRPGEFEDFQSQVGFKLESVKHAKRLWKICVEHHSFFRFREIELPKAKSTFPRFGSRFRYSGRTQFQTKQAMASVDRPSPYFDRVHSRRATYHGRVPNRRNRDEVYRPEPPRDLPVPPEKRPRTPNNEDRFIENKPPVESDPEPEDHYEEDRHSHDDHEEPADRKSRMERIHAVQTPLAAVMMAAKKQQEQNNVDRSHQQRESDEDSESLPEKPPLNESMNRSMDEDLDGIPPPPPEERLEAPPLVYSKEDKKRLAKEEKERLKKIKAEEKRRKKEEKADQKRLDRERKRSQKDKKGSRGKKEWDEVVAVAAVEEAAVEVSEPKERNKRSRLSSFEDQPKGSPKDSPRDPEAPELPKSLPPPPPPPPGGDDRREEYDDDDDDDDDDEDSHRADGDGSEAEEEQDRAGQEFDL</sequence>
<evidence type="ECO:0000256" key="1">
    <source>
        <dbReference type="ARBA" id="ARBA00022553"/>
    </source>
</evidence>
<dbReference type="Pfam" id="PF09379">
    <property type="entry name" value="FERM_N"/>
    <property type="match status" value="1"/>
</dbReference>
<dbReference type="InterPro" id="IPR035963">
    <property type="entry name" value="FERM_2"/>
</dbReference>
<dbReference type="PRINTS" id="PR00661">
    <property type="entry name" value="ERMFAMILY"/>
</dbReference>
<dbReference type="PROSITE" id="PS00660">
    <property type="entry name" value="FERM_1"/>
    <property type="match status" value="1"/>
</dbReference>
<evidence type="ECO:0000313" key="5">
    <source>
        <dbReference type="Proteomes" id="UP000242188"/>
    </source>
</evidence>
<dbReference type="InterPro" id="IPR018980">
    <property type="entry name" value="FERM_PH-like_C"/>
</dbReference>
<feature type="compositionally biased region" description="Low complexity" evidence="2">
    <location>
        <begin position="575"/>
        <end position="588"/>
    </location>
</feature>
<dbReference type="InterPro" id="IPR000798">
    <property type="entry name" value="Ez/rad/moesin-like"/>
</dbReference>
<feature type="compositionally biased region" description="Basic and acidic residues" evidence="2">
    <location>
        <begin position="368"/>
        <end position="406"/>
    </location>
</feature>
<feature type="domain" description="FERM" evidence="3">
    <location>
        <begin position="25"/>
        <end position="309"/>
    </location>
</feature>
<comment type="caution">
    <text evidence="4">The sequence shown here is derived from an EMBL/GenBank/DDBJ whole genome shotgun (WGS) entry which is preliminary data.</text>
</comment>
<dbReference type="SMART" id="SM00295">
    <property type="entry name" value="B41"/>
    <property type="match status" value="1"/>
</dbReference>
<dbReference type="PROSITE" id="PS50057">
    <property type="entry name" value="FERM_3"/>
    <property type="match status" value="1"/>
</dbReference>
<dbReference type="SMART" id="SM01195">
    <property type="entry name" value="FA"/>
    <property type="match status" value="1"/>
</dbReference>
<dbReference type="OrthoDB" id="6589456at2759"/>
<dbReference type="Pfam" id="PF08736">
    <property type="entry name" value="FA"/>
    <property type="match status" value="1"/>
</dbReference>
<dbReference type="SUPFAM" id="SSF47031">
    <property type="entry name" value="Second domain of FERM"/>
    <property type="match status" value="1"/>
</dbReference>
<dbReference type="InterPro" id="IPR014847">
    <property type="entry name" value="FA"/>
</dbReference>
<protein>
    <submittedName>
        <fullName evidence="4">Band 4.1-like protein 3</fullName>
    </submittedName>
</protein>
<dbReference type="GO" id="GO:0008092">
    <property type="term" value="F:cytoskeletal protein binding"/>
    <property type="evidence" value="ECO:0007669"/>
    <property type="project" value="InterPro"/>
</dbReference>
<dbReference type="FunFam" id="1.20.80.10:FF:000001">
    <property type="entry name" value="Erythrocyte membrane protein band 4.1"/>
    <property type="match status" value="1"/>
</dbReference>
<dbReference type="Gene3D" id="1.20.80.10">
    <property type="match status" value="1"/>
</dbReference>
<dbReference type="Gene3D" id="2.30.29.30">
    <property type="entry name" value="Pleckstrin-homology domain (PH domain)/Phosphotyrosine-binding domain (PTB)"/>
    <property type="match status" value="1"/>
</dbReference>
<evidence type="ECO:0000313" key="4">
    <source>
        <dbReference type="EMBL" id="OWF46965.1"/>
    </source>
</evidence>
<dbReference type="GO" id="GO:0005886">
    <property type="term" value="C:plasma membrane"/>
    <property type="evidence" value="ECO:0007669"/>
    <property type="project" value="TreeGrafter"/>
</dbReference>
<feature type="compositionally biased region" description="Basic and acidic residues" evidence="2">
    <location>
        <begin position="455"/>
        <end position="470"/>
    </location>
</feature>
<feature type="compositionally biased region" description="Basic and acidic residues" evidence="2">
    <location>
        <begin position="516"/>
        <end position="573"/>
    </location>
</feature>
<feature type="region of interest" description="Disordered" evidence="2">
    <location>
        <begin position="335"/>
        <end position="680"/>
    </location>
</feature>
<dbReference type="InterPro" id="IPR019747">
    <property type="entry name" value="FERM_CS"/>
</dbReference>
<dbReference type="InterPro" id="IPR019748">
    <property type="entry name" value="FERM_central"/>
</dbReference>
<dbReference type="InterPro" id="IPR019749">
    <property type="entry name" value="Band_41_domain"/>
</dbReference>
<dbReference type="AlphaFoldDB" id="A0A210QDZ7"/>
<dbReference type="CDD" id="cd14473">
    <property type="entry name" value="FERM_B-lobe"/>
    <property type="match status" value="1"/>
</dbReference>
<feature type="compositionally biased region" description="Basic and acidic residues" evidence="2">
    <location>
        <begin position="417"/>
        <end position="440"/>
    </location>
</feature>
<dbReference type="Proteomes" id="UP000242188">
    <property type="component" value="Unassembled WGS sequence"/>
</dbReference>
<dbReference type="InterPro" id="IPR029071">
    <property type="entry name" value="Ubiquitin-like_domsf"/>
</dbReference>
<keyword evidence="5" id="KW-1185">Reference proteome</keyword>
<dbReference type="PANTHER" id="PTHR23280">
    <property type="entry name" value="4.1 G PROTEIN"/>
    <property type="match status" value="1"/>
</dbReference>
<organism evidence="4 5">
    <name type="scientific">Mizuhopecten yessoensis</name>
    <name type="common">Japanese scallop</name>
    <name type="synonym">Patinopecten yessoensis</name>
    <dbReference type="NCBI Taxonomy" id="6573"/>
    <lineage>
        <taxon>Eukaryota</taxon>
        <taxon>Metazoa</taxon>
        <taxon>Spiralia</taxon>
        <taxon>Lophotrochozoa</taxon>
        <taxon>Mollusca</taxon>
        <taxon>Bivalvia</taxon>
        <taxon>Autobranchia</taxon>
        <taxon>Pteriomorphia</taxon>
        <taxon>Pectinida</taxon>
        <taxon>Pectinoidea</taxon>
        <taxon>Pectinidae</taxon>
        <taxon>Mizuhopecten</taxon>
    </lineage>
</organism>
<dbReference type="SUPFAM" id="SSF54236">
    <property type="entry name" value="Ubiquitin-like"/>
    <property type="match status" value="1"/>
</dbReference>